<comment type="cofactor">
    <cofactor evidence="10">
        <name>[2Fe-2S] cluster</name>
        <dbReference type="ChEBI" id="CHEBI:190135"/>
    </cofactor>
</comment>
<gene>
    <name evidence="12" type="ORF">L2W38_04010</name>
</gene>
<keyword evidence="5" id="KW-0479">Metal-binding</keyword>
<reference evidence="12 13" key="1">
    <citation type="submission" date="2022-01" db="EMBL/GenBank/DDBJ databases">
        <title>Dethiosulfovibrio faecalis sp. nov., a novel proteolytic, non-sulfur-reducing bacterium isolated from a marine aquaculture solid waste bioreactor.</title>
        <authorList>
            <person name="Grabowski S."/>
            <person name="Apolinario E."/>
            <person name="Schneider N."/>
            <person name="Marshall C.W."/>
            <person name="Sowers K.R."/>
        </authorList>
    </citation>
    <scope>NUCLEOTIDE SEQUENCE [LARGE SCALE GENOMIC DNA]</scope>
    <source>
        <strain evidence="12 13">DSM 12537</strain>
    </source>
</reference>
<proteinExistence type="inferred from homology"/>
<comment type="caution">
    <text evidence="12">The sequence shown here is derived from an EMBL/GenBank/DDBJ whole genome shotgun (WGS) entry which is preliminary data.</text>
</comment>
<dbReference type="InterPro" id="IPR017938">
    <property type="entry name" value="Riboflavin_synthase-like_b-brl"/>
</dbReference>
<keyword evidence="7" id="KW-0249">Electron transport</keyword>
<dbReference type="Pfam" id="PF00970">
    <property type="entry name" value="FAD_binding_6"/>
    <property type="match status" value="1"/>
</dbReference>
<evidence type="ECO:0000259" key="11">
    <source>
        <dbReference type="PROSITE" id="PS51384"/>
    </source>
</evidence>
<dbReference type="InterPro" id="IPR037117">
    <property type="entry name" value="Dihydroorotate_DH_ele_sf"/>
</dbReference>
<dbReference type="PANTHER" id="PTHR43513">
    <property type="entry name" value="DIHYDROOROTATE DEHYDROGENASE B (NAD(+)), ELECTRON TRANSFER SUBUNIT"/>
    <property type="match status" value="1"/>
</dbReference>
<evidence type="ECO:0000256" key="10">
    <source>
        <dbReference type="ARBA" id="ARBA00034078"/>
    </source>
</evidence>
<evidence type="ECO:0000256" key="9">
    <source>
        <dbReference type="ARBA" id="ARBA00023014"/>
    </source>
</evidence>
<dbReference type="Gene3D" id="2.10.240.10">
    <property type="entry name" value="Dihydroorotate dehydrogenase, electron transfer subunit"/>
    <property type="match status" value="1"/>
</dbReference>
<evidence type="ECO:0000256" key="1">
    <source>
        <dbReference type="ARBA" id="ARBA00006422"/>
    </source>
</evidence>
<dbReference type="SUPFAM" id="SSF52343">
    <property type="entry name" value="Ferredoxin reductase-like, C-terminal NADP-linked domain"/>
    <property type="match status" value="1"/>
</dbReference>
<dbReference type="InterPro" id="IPR019480">
    <property type="entry name" value="Dihydroorotate_DH_Fe-S-bd"/>
</dbReference>
<dbReference type="InterPro" id="IPR008333">
    <property type="entry name" value="Cbr1-like_FAD-bd_dom"/>
</dbReference>
<name>A0ABS9EL93_9BACT</name>
<dbReference type="PANTHER" id="PTHR43513:SF3">
    <property type="entry name" value="DIHYDROOROTATE DEHYDROGENASE B (NAD(+)), ELECTRON TRANSFER SUBUNIT-RELATED"/>
    <property type="match status" value="1"/>
</dbReference>
<evidence type="ECO:0000256" key="4">
    <source>
        <dbReference type="ARBA" id="ARBA00022714"/>
    </source>
</evidence>
<evidence type="ECO:0000256" key="8">
    <source>
        <dbReference type="ARBA" id="ARBA00023004"/>
    </source>
</evidence>
<keyword evidence="4" id="KW-0001">2Fe-2S</keyword>
<dbReference type="InterPro" id="IPR039261">
    <property type="entry name" value="FNR_nucleotide-bd"/>
</dbReference>
<dbReference type="SUPFAM" id="SSF63380">
    <property type="entry name" value="Riboflavin synthase domain-like"/>
    <property type="match status" value="1"/>
</dbReference>
<evidence type="ECO:0000256" key="6">
    <source>
        <dbReference type="ARBA" id="ARBA00022827"/>
    </source>
</evidence>
<dbReference type="Proteomes" id="UP001200430">
    <property type="component" value="Unassembled WGS sequence"/>
</dbReference>
<evidence type="ECO:0000313" key="12">
    <source>
        <dbReference type="EMBL" id="MCF4141979.1"/>
    </source>
</evidence>
<feature type="domain" description="FAD-binding FR-type" evidence="11">
    <location>
        <begin position="5"/>
        <end position="104"/>
    </location>
</feature>
<dbReference type="PROSITE" id="PS51384">
    <property type="entry name" value="FAD_FR"/>
    <property type="match status" value="1"/>
</dbReference>
<sequence>MSGNVDDFPCKITAREMVGEDILSIRVRCPSIAESIYPGQFVLLRDPSWGMDPLLMRPFAVSAVHGEDLELLIKLVGRGTSLLAGRSVGDDLVVRGPMGRGFSSPESSPIYVAGALGAAPLLFARQVFGAGRFVLGVPGEGWGPFVDYLEARCPEMEVFSDDGSIGVRGTALDGLEKGESHPVYACGPMGMMAAIVKLEPLSCQVSLESRMACGIGACCGCVIETIQGKRRVCADGPVFNLEEVVWNA</sequence>
<accession>A0ABS9EL93</accession>
<comment type="similarity">
    <text evidence="1">Belongs to the PyrK family.</text>
</comment>
<dbReference type="InterPro" id="IPR012165">
    <property type="entry name" value="Cyt_c3_hydrogenase_gsu"/>
</dbReference>
<dbReference type="EMBL" id="JAKGUD010000003">
    <property type="protein sequence ID" value="MCF4141979.1"/>
    <property type="molecule type" value="Genomic_DNA"/>
</dbReference>
<dbReference type="Gene3D" id="2.40.30.10">
    <property type="entry name" value="Translation factors"/>
    <property type="match status" value="1"/>
</dbReference>
<keyword evidence="2" id="KW-0813">Transport</keyword>
<dbReference type="InterPro" id="IPR017927">
    <property type="entry name" value="FAD-bd_FR_type"/>
</dbReference>
<dbReference type="PIRSF" id="PIRSF006816">
    <property type="entry name" value="Cyc3_hyd_g"/>
    <property type="match status" value="1"/>
</dbReference>
<keyword evidence="3" id="KW-0285">Flavoprotein</keyword>
<evidence type="ECO:0000256" key="3">
    <source>
        <dbReference type="ARBA" id="ARBA00022630"/>
    </source>
</evidence>
<dbReference type="RefSeq" id="WP_236098737.1">
    <property type="nucleotide sequence ID" value="NZ_JAKGUD010000003.1"/>
</dbReference>
<keyword evidence="13" id="KW-1185">Reference proteome</keyword>
<evidence type="ECO:0000256" key="2">
    <source>
        <dbReference type="ARBA" id="ARBA00022448"/>
    </source>
</evidence>
<protein>
    <submittedName>
        <fullName evidence="12">FAD-binding oxidoreductase</fullName>
    </submittedName>
</protein>
<dbReference type="Pfam" id="PF10418">
    <property type="entry name" value="DHODB_Fe-S_bind"/>
    <property type="match status" value="1"/>
</dbReference>
<organism evidence="12 13">
    <name type="scientific">Dethiosulfovibrio marinus</name>
    <dbReference type="NCBI Taxonomy" id="133532"/>
    <lineage>
        <taxon>Bacteria</taxon>
        <taxon>Thermotogati</taxon>
        <taxon>Synergistota</taxon>
        <taxon>Synergistia</taxon>
        <taxon>Synergistales</taxon>
        <taxon>Dethiosulfovibrionaceae</taxon>
        <taxon>Dethiosulfovibrio</taxon>
    </lineage>
</organism>
<keyword evidence="8" id="KW-0408">Iron</keyword>
<dbReference type="InterPro" id="IPR050353">
    <property type="entry name" value="PyrK_electron_transfer"/>
</dbReference>
<keyword evidence="9" id="KW-0411">Iron-sulfur</keyword>
<evidence type="ECO:0000256" key="7">
    <source>
        <dbReference type="ARBA" id="ARBA00022982"/>
    </source>
</evidence>
<evidence type="ECO:0000313" key="13">
    <source>
        <dbReference type="Proteomes" id="UP001200430"/>
    </source>
</evidence>
<keyword evidence="6" id="KW-0274">FAD</keyword>
<evidence type="ECO:0000256" key="5">
    <source>
        <dbReference type="ARBA" id="ARBA00022723"/>
    </source>
</evidence>
<dbReference type="Gene3D" id="3.40.50.80">
    <property type="entry name" value="Nucleotide-binding domain of ferredoxin-NADP reductase (FNR) module"/>
    <property type="match status" value="1"/>
</dbReference>